<organism evidence="5 6">
    <name type="scientific">Tepidibacillus decaturensis</name>
    <dbReference type="NCBI Taxonomy" id="1413211"/>
    <lineage>
        <taxon>Bacteria</taxon>
        <taxon>Bacillati</taxon>
        <taxon>Bacillota</taxon>
        <taxon>Bacilli</taxon>
        <taxon>Bacillales</taxon>
        <taxon>Bacillaceae</taxon>
        <taxon>Tepidibacillus</taxon>
    </lineage>
</organism>
<evidence type="ECO:0000259" key="4">
    <source>
        <dbReference type="SMART" id="SM00363"/>
    </source>
</evidence>
<dbReference type="InterPro" id="IPR047048">
    <property type="entry name" value="TlyA"/>
</dbReference>
<dbReference type="SUPFAM" id="SSF53335">
    <property type="entry name" value="S-adenosyl-L-methionine-dependent methyltransferases"/>
    <property type="match status" value="1"/>
</dbReference>
<dbReference type="GO" id="GO:0032259">
    <property type="term" value="P:methylation"/>
    <property type="evidence" value="ECO:0007669"/>
    <property type="project" value="UniProtKB-KW"/>
</dbReference>
<keyword evidence="5" id="KW-0489">Methyltransferase</keyword>
<dbReference type="Gene3D" id="3.10.290.10">
    <property type="entry name" value="RNA-binding S4 domain"/>
    <property type="match status" value="1"/>
</dbReference>
<reference evidence="5 6" key="1">
    <citation type="submission" date="2016-02" db="EMBL/GenBank/DDBJ databases">
        <title>Draft Genome for Tepidibacillus decaturensis nov. sp. Strain Z9, an Anaerobic, Moderately Thermophilic and Heterotrophic Bacterium from Deep Subsurface of the Illinois Basin, USA.</title>
        <authorList>
            <person name="Dong Y."/>
            <person name="Chang J.Y."/>
            <person name="Sanford R."/>
            <person name="Fouke B.W."/>
        </authorList>
    </citation>
    <scope>NUCLEOTIDE SEQUENCE [LARGE SCALE GENOMIC DNA]</scope>
    <source>
        <strain evidence="5 6">Z9</strain>
    </source>
</reference>
<dbReference type="GO" id="GO:0008168">
    <property type="term" value="F:methyltransferase activity"/>
    <property type="evidence" value="ECO:0007669"/>
    <property type="project" value="UniProtKB-KW"/>
</dbReference>
<evidence type="ECO:0000256" key="2">
    <source>
        <dbReference type="ARBA" id="ARBA00029460"/>
    </source>
</evidence>
<dbReference type="InterPro" id="IPR002942">
    <property type="entry name" value="S4_RNA-bd"/>
</dbReference>
<dbReference type="Pfam" id="PF01728">
    <property type="entry name" value="FtsJ"/>
    <property type="match status" value="1"/>
</dbReference>
<dbReference type="InterPro" id="IPR004538">
    <property type="entry name" value="Hemolysin_A/TlyA"/>
</dbReference>
<keyword evidence="1 3" id="KW-0694">RNA-binding</keyword>
<keyword evidence="6" id="KW-1185">Reference proteome</keyword>
<dbReference type="InterPro" id="IPR029063">
    <property type="entry name" value="SAM-dependent_MTases_sf"/>
</dbReference>
<dbReference type="RefSeq" id="WP_068723632.1">
    <property type="nucleotide sequence ID" value="NZ_LSKU01000001.1"/>
</dbReference>
<dbReference type="OrthoDB" id="9784736at2"/>
<dbReference type="GO" id="GO:0003723">
    <property type="term" value="F:RNA binding"/>
    <property type="evidence" value="ECO:0007669"/>
    <property type="project" value="UniProtKB-KW"/>
</dbReference>
<dbReference type="PROSITE" id="PS50889">
    <property type="entry name" value="S4"/>
    <property type="match status" value="1"/>
</dbReference>
<proteinExistence type="inferred from homology"/>
<dbReference type="PIRSF" id="PIRSF005578">
    <property type="entry name" value="TlyA"/>
    <property type="match status" value="1"/>
</dbReference>
<comment type="caution">
    <text evidence="5">The sequence shown here is derived from an EMBL/GenBank/DDBJ whole genome shotgun (WGS) entry which is preliminary data.</text>
</comment>
<dbReference type="PANTHER" id="PTHR32319">
    <property type="entry name" value="BACTERIAL HEMOLYSIN-LIKE PROTEIN"/>
    <property type="match status" value="1"/>
</dbReference>
<dbReference type="CDD" id="cd00165">
    <property type="entry name" value="S4"/>
    <property type="match status" value="1"/>
</dbReference>
<keyword evidence="5" id="KW-0808">Transferase</keyword>
<dbReference type="NCBIfam" id="TIGR00478">
    <property type="entry name" value="tly"/>
    <property type="match status" value="1"/>
</dbReference>
<comment type="similarity">
    <text evidence="2">Belongs to the TlyA family.</text>
</comment>
<accession>A0A135L321</accession>
<feature type="domain" description="RNA-binding S4" evidence="4">
    <location>
        <begin position="5"/>
        <end position="67"/>
    </location>
</feature>
<name>A0A135L321_9BACI</name>
<dbReference type="SMART" id="SM00363">
    <property type="entry name" value="S4"/>
    <property type="match status" value="1"/>
</dbReference>
<gene>
    <name evidence="5" type="ORF">U473_04170</name>
</gene>
<dbReference type="SUPFAM" id="SSF55174">
    <property type="entry name" value="Alpha-L RNA-binding motif"/>
    <property type="match status" value="1"/>
</dbReference>
<protein>
    <submittedName>
        <fullName evidence="5">RNA methyltransferase</fullName>
    </submittedName>
</protein>
<dbReference type="Pfam" id="PF01479">
    <property type="entry name" value="S4"/>
    <property type="match status" value="1"/>
</dbReference>
<sequence length="270" mass="30198">MANKERLDIIVTQKGFFQSREQARRAIMAGLVKVNEEVIDKPGMKIANDAKVTIKGEIHPFVSRGGLKLLKAIETFKINLTNKIVIDIGASTGGFTDCSLQHGAKEVYAVDVGYGQLAWSLRQDERVHVMERTNFRYLKKEDLVSLPPNFATIDVSFISLKTILAHLTSILQPNGEIVALVKPQFEAGKYLVGKNGIVKDPKIHLDVLKTMITFAIDHGYKILGVTYSPIKGGEGNIEFLLYLRYQTSEQSIEDLEDLIFQTVNLAHREL</sequence>
<dbReference type="EMBL" id="LSKU01000001">
    <property type="protein sequence ID" value="KXG43297.1"/>
    <property type="molecule type" value="Genomic_DNA"/>
</dbReference>
<dbReference type="InterPro" id="IPR036986">
    <property type="entry name" value="S4_RNA-bd_sf"/>
</dbReference>
<evidence type="ECO:0000256" key="3">
    <source>
        <dbReference type="PROSITE-ProRule" id="PRU00182"/>
    </source>
</evidence>
<dbReference type="InterPro" id="IPR002877">
    <property type="entry name" value="RNA_MeTrfase_FtsJ_dom"/>
</dbReference>
<dbReference type="Proteomes" id="UP000070352">
    <property type="component" value="Unassembled WGS sequence"/>
</dbReference>
<evidence type="ECO:0000313" key="5">
    <source>
        <dbReference type="EMBL" id="KXG43297.1"/>
    </source>
</evidence>
<evidence type="ECO:0000313" key="6">
    <source>
        <dbReference type="Proteomes" id="UP000070352"/>
    </source>
</evidence>
<dbReference type="STRING" id="1413211.U473_04170"/>
<dbReference type="Gene3D" id="3.40.50.150">
    <property type="entry name" value="Vaccinia Virus protein VP39"/>
    <property type="match status" value="1"/>
</dbReference>
<dbReference type="AlphaFoldDB" id="A0A135L321"/>
<evidence type="ECO:0000256" key="1">
    <source>
        <dbReference type="ARBA" id="ARBA00022884"/>
    </source>
</evidence>
<dbReference type="PANTHER" id="PTHR32319:SF0">
    <property type="entry name" value="BACTERIAL HEMOLYSIN-LIKE PROTEIN"/>
    <property type="match status" value="1"/>
</dbReference>